<feature type="domain" description="Aminopeptidase N-like N-terminal" evidence="16">
    <location>
        <begin position="10"/>
        <end position="192"/>
    </location>
</feature>
<feature type="binding site" evidence="10">
    <location>
        <position position="783"/>
    </location>
    <ligand>
        <name>substrate</name>
    </ligand>
</feature>
<dbReference type="PANTHER" id="PTHR11533">
    <property type="entry name" value="PROTEASE M1 ZINC METALLOPROTEASE"/>
    <property type="match status" value="1"/>
</dbReference>
<dbReference type="InterPro" id="IPR001930">
    <property type="entry name" value="Peptidase_M1"/>
</dbReference>
<evidence type="ECO:0000313" key="17">
    <source>
        <dbReference type="EMBL" id="SHE97442.1"/>
    </source>
</evidence>
<sequence length="847" mass="94802">MYRLSPTAIPKSYDLEIKPNLDDFTFEGTVSITLQVPTPTSVIELNAKDLTVTSASVRGGDGNEQVLQVAHDNEHEILTLQASTVIDAGTTVVDIAFSGELKDDLAGFYRSSYQDASGETRYIATTQFESTDARKAFPCFDEPDLKATFKIHLVVPRHLEAISNYPVSLVEEVSPTEKRITFEETMPISTYLVAFIVGPFRSPKVETTTSGVPVRVLSIEGSHELSEFAYDVALHAVKFFEDWFEIPYPAPKLDLIAIPDFGAGAMENLGAVTFREALLLVDQRLASKAELERVADVICHEIAHMWFGDLATMKWWNGIWLNEAFATYMELVACNAFRPSWKRWDSFGISRLEAMDIDALPSTRPIEYPVMSPSDAEEMFDLLTYEKGASVLKMIQEYLGVDRFRAGVSLYLDRYRLSNAETTDLWSCIEEASGEPMNETMRSWVFQGGHPLITASLENNRIQLSQEPFRYLNRSDDPQGSIGSAWLVPIKVRVDGQEHTVLLQGPTLELEVGGGIEDVYVNADGFGVFRTMYKGELRDKAISGYGQHSVTERFNLISDSWALVLSERDTLKNYISLLRASATERDPNVLRLIYSSISLLNRIADSDQKEAVSSLVRELFSPIILELGTEESEEESEEQALARAIAFEALGVISNDKEIGAKANELFRMDISGLAPIPPNLASATLRVVATQGDDSDFAFMLDRYRNPRDPQDKLRNLYAVTVFRSPTLSLKVAEMCKGEIRIQDAFIVLANLIANPFTGDRVIAYIIDNFAELSARFPEKTRPSIFRTVPLLCTETSAPLASRVEQFFADNPMPSGKRNIAQQLERYRLNLRLRENYGSRLANELS</sequence>
<dbReference type="EMBL" id="FQUL01000046">
    <property type="protein sequence ID" value="SHE97442.1"/>
    <property type="molecule type" value="Genomic_DNA"/>
</dbReference>
<feature type="binding site" evidence="11">
    <location>
        <position position="304"/>
    </location>
    <ligand>
        <name>Zn(2+)</name>
        <dbReference type="ChEBI" id="CHEBI:29105"/>
        <note>catalytic</note>
    </ligand>
</feature>
<evidence type="ECO:0000256" key="3">
    <source>
        <dbReference type="ARBA" id="ARBA00022438"/>
    </source>
</evidence>
<dbReference type="GO" id="GO:0043171">
    <property type="term" value="P:peptide catabolic process"/>
    <property type="evidence" value="ECO:0007669"/>
    <property type="project" value="TreeGrafter"/>
</dbReference>
<keyword evidence="3 13" id="KW-0031">Aminopeptidase</keyword>
<keyword evidence="8 13" id="KW-0482">Metalloprotease</keyword>
<evidence type="ECO:0000256" key="6">
    <source>
        <dbReference type="ARBA" id="ARBA00022801"/>
    </source>
</evidence>
<comment type="cofactor">
    <cofactor evidence="11 13">
        <name>Zn(2+)</name>
        <dbReference type="ChEBI" id="CHEBI:29105"/>
    </cofactor>
    <text evidence="11 13">Binds 1 zinc ion per subunit.</text>
</comment>
<evidence type="ECO:0000256" key="5">
    <source>
        <dbReference type="ARBA" id="ARBA00022723"/>
    </source>
</evidence>
<dbReference type="Proteomes" id="UP000184295">
    <property type="component" value="Unassembled WGS sequence"/>
</dbReference>
<evidence type="ECO:0000256" key="10">
    <source>
        <dbReference type="PIRSR" id="PIRSR634016-2"/>
    </source>
</evidence>
<feature type="active site" description="Proton acceptor" evidence="9">
    <location>
        <position position="301"/>
    </location>
</feature>
<dbReference type="InterPro" id="IPR042097">
    <property type="entry name" value="Aminopeptidase_N-like_N_sf"/>
</dbReference>
<feature type="domain" description="Peptidase M1 membrane alanine aminopeptidase" evidence="14">
    <location>
        <begin position="228"/>
        <end position="444"/>
    </location>
</feature>
<keyword evidence="18" id="KW-1185">Reference proteome</keyword>
<evidence type="ECO:0000256" key="4">
    <source>
        <dbReference type="ARBA" id="ARBA00022670"/>
    </source>
</evidence>
<evidence type="ECO:0000256" key="8">
    <source>
        <dbReference type="ARBA" id="ARBA00023049"/>
    </source>
</evidence>
<dbReference type="Gene3D" id="1.10.390.10">
    <property type="entry name" value="Neutral Protease Domain 2"/>
    <property type="match status" value="1"/>
</dbReference>
<dbReference type="GO" id="GO:0016020">
    <property type="term" value="C:membrane"/>
    <property type="evidence" value="ECO:0007669"/>
    <property type="project" value="TreeGrafter"/>
</dbReference>
<comment type="catalytic activity">
    <reaction evidence="1">
        <text>Release of an N-terminal amino acid, Xaa-|-Yaa- from a peptide, amide or arylamide. Xaa is preferably Ala, but may be most amino acids including Pro (slow action). When a terminal hydrophobic residue is followed by a prolyl residue, the two may be released as an intact Xaa-Pro dipeptide.</text>
        <dbReference type="EC" id="3.4.11.2"/>
    </reaction>
</comment>
<comment type="similarity">
    <text evidence="2 13">Belongs to the peptidase M1 family.</text>
</comment>
<protein>
    <recommendedName>
        <fullName evidence="13">Aminopeptidase</fullName>
        <ecNumber evidence="13">3.4.11.-</ecNumber>
    </recommendedName>
</protein>
<dbReference type="GO" id="GO:0016285">
    <property type="term" value="F:alanyl aminopeptidase activity"/>
    <property type="evidence" value="ECO:0007669"/>
    <property type="project" value="UniProtKB-EC"/>
</dbReference>
<dbReference type="InterPro" id="IPR014782">
    <property type="entry name" value="Peptidase_M1_dom"/>
</dbReference>
<dbReference type="Gene3D" id="1.25.50.20">
    <property type="match status" value="1"/>
</dbReference>
<name>A0A1M4XW07_9ACTN</name>
<feature type="binding site" evidence="11">
    <location>
        <position position="300"/>
    </location>
    <ligand>
        <name>Zn(2+)</name>
        <dbReference type="ChEBI" id="CHEBI:29105"/>
        <note>catalytic</note>
    </ligand>
</feature>
<gene>
    <name evidence="17" type="ORF">SAMN02745225_02152</name>
</gene>
<dbReference type="FunFam" id="2.60.40.1730:FF:000002">
    <property type="entry name" value="Aminopeptidase"/>
    <property type="match status" value="1"/>
</dbReference>
<dbReference type="InterPro" id="IPR034016">
    <property type="entry name" value="M1_APN-typ"/>
</dbReference>
<dbReference type="InterPro" id="IPR027268">
    <property type="entry name" value="Peptidase_M4/M1_CTD_sf"/>
</dbReference>
<accession>A0A1M4XW07</accession>
<dbReference type="Pfam" id="PF01433">
    <property type="entry name" value="Peptidase_M1"/>
    <property type="match status" value="1"/>
</dbReference>
<dbReference type="GO" id="GO:0006508">
    <property type="term" value="P:proteolysis"/>
    <property type="evidence" value="ECO:0007669"/>
    <property type="project" value="UniProtKB-KW"/>
</dbReference>
<evidence type="ECO:0000313" key="18">
    <source>
        <dbReference type="Proteomes" id="UP000184295"/>
    </source>
</evidence>
<feature type="binding site" evidence="11">
    <location>
        <position position="323"/>
    </location>
    <ligand>
        <name>Zn(2+)</name>
        <dbReference type="ChEBI" id="CHEBI:29105"/>
        <note>catalytic</note>
    </ligand>
</feature>
<evidence type="ECO:0000256" key="13">
    <source>
        <dbReference type="RuleBase" id="RU364040"/>
    </source>
</evidence>
<feature type="binding site" evidence="10">
    <location>
        <begin position="264"/>
        <end position="268"/>
    </location>
    <ligand>
        <name>substrate</name>
    </ligand>
</feature>
<dbReference type="InterPro" id="IPR050344">
    <property type="entry name" value="Peptidase_M1_aminopeptidases"/>
</dbReference>
<keyword evidence="6 13" id="KW-0378">Hydrolase</keyword>
<keyword evidence="4 13" id="KW-0645">Protease</keyword>
<evidence type="ECO:0000259" key="16">
    <source>
        <dbReference type="Pfam" id="PF17900"/>
    </source>
</evidence>
<dbReference type="GO" id="GO:0008270">
    <property type="term" value="F:zinc ion binding"/>
    <property type="evidence" value="ECO:0007669"/>
    <property type="project" value="UniProtKB-UniRule"/>
</dbReference>
<dbReference type="GO" id="GO:0005737">
    <property type="term" value="C:cytoplasm"/>
    <property type="evidence" value="ECO:0007669"/>
    <property type="project" value="TreeGrafter"/>
</dbReference>
<evidence type="ECO:0000256" key="1">
    <source>
        <dbReference type="ARBA" id="ARBA00000098"/>
    </source>
</evidence>
<feature type="site" description="Transition state stabilizer" evidence="12">
    <location>
        <position position="385"/>
    </location>
</feature>
<evidence type="ECO:0000256" key="7">
    <source>
        <dbReference type="ARBA" id="ARBA00022833"/>
    </source>
</evidence>
<dbReference type="CDD" id="cd09601">
    <property type="entry name" value="M1_APN-Q_like"/>
    <property type="match status" value="1"/>
</dbReference>
<dbReference type="EC" id="3.4.11.-" evidence="13"/>
<evidence type="ECO:0000256" key="9">
    <source>
        <dbReference type="PIRSR" id="PIRSR634016-1"/>
    </source>
</evidence>
<dbReference type="FunFam" id="1.10.390.10:FF:000006">
    <property type="entry name" value="Puromycin-sensitive aminopeptidase"/>
    <property type="match status" value="1"/>
</dbReference>
<dbReference type="GO" id="GO:0070006">
    <property type="term" value="F:metalloaminopeptidase activity"/>
    <property type="evidence" value="ECO:0007669"/>
    <property type="project" value="TreeGrafter"/>
</dbReference>
<feature type="domain" description="ERAP1-like C-terminal" evidence="15">
    <location>
        <begin position="519"/>
        <end position="829"/>
    </location>
</feature>
<dbReference type="SUPFAM" id="SSF55486">
    <property type="entry name" value="Metalloproteases ('zincins'), catalytic domain"/>
    <property type="match status" value="1"/>
</dbReference>
<proteinExistence type="inferred from homology"/>
<evidence type="ECO:0000259" key="14">
    <source>
        <dbReference type="Pfam" id="PF01433"/>
    </source>
</evidence>
<dbReference type="PANTHER" id="PTHR11533:SF299">
    <property type="entry name" value="AMINOPEPTIDASE"/>
    <property type="match status" value="1"/>
</dbReference>
<keyword evidence="7 11" id="KW-0862">Zinc</keyword>
<evidence type="ECO:0000256" key="11">
    <source>
        <dbReference type="PIRSR" id="PIRSR634016-3"/>
    </source>
</evidence>
<dbReference type="InterPro" id="IPR045357">
    <property type="entry name" value="Aminopeptidase_N-like_N"/>
</dbReference>
<dbReference type="PRINTS" id="PR00756">
    <property type="entry name" value="ALADIPTASE"/>
</dbReference>
<dbReference type="AlphaFoldDB" id="A0A1M4XW07"/>
<dbReference type="Pfam" id="PF17900">
    <property type="entry name" value="Peptidase_M1_N"/>
    <property type="match status" value="1"/>
</dbReference>
<evidence type="ECO:0000256" key="2">
    <source>
        <dbReference type="ARBA" id="ARBA00010136"/>
    </source>
</evidence>
<dbReference type="Gene3D" id="2.60.40.1910">
    <property type="match status" value="1"/>
</dbReference>
<evidence type="ECO:0000256" key="12">
    <source>
        <dbReference type="PIRSR" id="PIRSR634016-4"/>
    </source>
</evidence>
<organism evidence="17 18">
    <name type="scientific">Ferrithrix thermotolerans DSM 19514</name>
    <dbReference type="NCBI Taxonomy" id="1121881"/>
    <lineage>
        <taxon>Bacteria</taxon>
        <taxon>Bacillati</taxon>
        <taxon>Actinomycetota</taxon>
        <taxon>Acidimicrobiia</taxon>
        <taxon>Acidimicrobiales</taxon>
        <taxon>Acidimicrobiaceae</taxon>
        <taxon>Ferrithrix</taxon>
    </lineage>
</organism>
<dbReference type="GO" id="GO:0005615">
    <property type="term" value="C:extracellular space"/>
    <property type="evidence" value="ECO:0007669"/>
    <property type="project" value="TreeGrafter"/>
</dbReference>
<reference evidence="18" key="1">
    <citation type="submission" date="2016-11" db="EMBL/GenBank/DDBJ databases">
        <authorList>
            <person name="Varghese N."/>
            <person name="Submissions S."/>
        </authorList>
    </citation>
    <scope>NUCLEOTIDE SEQUENCE [LARGE SCALE GENOMIC DNA]</scope>
    <source>
        <strain evidence="18">DSM 19514</strain>
    </source>
</reference>
<dbReference type="GO" id="GO:0042277">
    <property type="term" value="F:peptide binding"/>
    <property type="evidence" value="ECO:0007669"/>
    <property type="project" value="TreeGrafter"/>
</dbReference>
<dbReference type="Gene3D" id="2.60.40.1730">
    <property type="entry name" value="tricorn interacting facor f3 domain"/>
    <property type="match status" value="1"/>
</dbReference>
<keyword evidence="5 11" id="KW-0479">Metal-binding</keyword>
<dbReference type="SUPFAM" id="SSF63737">
    <property type="entry name" value="Leukotriene A4 hydrolase N-terminal domain"/>
    <property type="match status" value="1"/>
</dbReference>
<dbReference type="InterPro" id="IPR024571">
    <property type="entry name" value="ERAP1-like_C_dom"/>
</dbReference>
<dbReference type="Pfam" id="PF11838">
    <property type="entry name" value="ERAP1_C"/>
    <property type="match status" value="1"/>
</dbReference>
<evidence type="ECO:0000259" key="15">
    <source>
        <dbReference type="Pfam" id="PF11838"/>
    </source>
</evidence>
<dbReference type="STRING" id="1121881.SAMN02745225_02152"/>
<feature type="binding site" evidence="10">
    <location>
        <position position="129"/>
    </location>
    <ligand>
        <name>substrate</name>
    </ligand>
</feature>